<dbReference type="OrthoDB" id="9810648at2"/>
<dbReference type="AlphaFoldDB" id="A0A3D9L4E7"/>
<dbReference type="PROSITE" id="PS51462">
    <property type="entry name" value="NUDIX"/>
    <property type="match status" value="1"/>
</dbReference>
<reference evidence="4 5" key="1">
    <citation type="submission" date="2018-07" db="EMBL/GenBank/DDBJ databases">
        <title>Genomic Encyclopedia of Type Strains, Phase IV (KMG-IV): sequencing the most valuable type-strain genomes for metagenomic binning, comparative biology and taxonomic classification.</title>
        <authorList>
            <person name="Goeker M."/>
        </authorList>
    </citation>
    <scope>NUCLEOTIDE SEQUENCE [LARGE SCALE GENOMIC DNA]</scope>
    <source>
        <strain evidence="4 5">DSM 4134</strain>
    </source>
</reference>
<dbReference type="EMBL" id="QREG01000012">
    <property type="protein sequence ID" value="RED97507.1"/>
    <property type="molecule type" value="Genomic_DNA"/>
</dbReference>
<protein>
    <submittedName>
        <fullName evidence="4">ADP-ribose pyrophosphatase YjhB (NUDIX family)</fullName>
    </submittedName>
</protein>
<evidence type="ECO:0000313" key="5">
    <source>
        <dbReference type="Proteomes" id="UP000256779"/>
    </source>
</evidence>
<feature type="domain" description="Nudix hydrolase" evidence="3">
    <location>
        <begin position="12"/>
        <end position="151"/>
    </location>
</feature>
<dbReference type="RefSeq" id="WP_115868660.1">
    <property type="nucleotide sequence ID" value="NZ_QREG01000012.1"/>
</dbReference>
<keyword evidence="2" id="KW-0378">Hydrolase</keyword>
<name>A0A3D9L4E7_MARFU</name>
<dbReference type="Gene3D" id="3.90.79.10">
    <property type="entry name" value="Nucleoside Triphosphate Pyrophosphohydrolase"/>
    <property type="match status" value="1"/>
</dbReference>
<accession>A0A3D9L4E7</accession>
<dbReference type="InterPro" id="IPR015797">
    <property type="entry name" value="NUDIX_hydrolase-like_dom_sf"/>
</dbReference>
<evidence type="ECO:0000256" key="2">
    <source>
        <dbReference type="ARBA" id="ARBA00022801"/>
    </source>
</evidence>
<keyword evidence="5" id="KW-1185">Reference proteome</keyword>
<dbReference type="InterPro" id="IPR000086">
    <property type="entry name" value="NUDIX_hydrolase_dom"/>
</dbReference>
<proteinExistence type="predicted"/>
<organism evidence="4 5">
    <name type="scientific">Marinoscillum furvescens DSM 4134</name>
    <dbReference type="NCBI Taxonomy" id="1122208"/>
    <lineage>
        <taxon>Bacteria</taxon>
        <taxon>Pseudomonadati</taxon>
        <taxon>Bacteroidota</taxon>
        <taxon>Cytophagia</taxon>
        <taxon>Cytophagales</taxon>
        <taxon>Reichenbachiellaceae</taxon>
        <taxon>Marinoscillum</taxon>
    </lineage>
</organism>
<gene>
    <name evidence="4" type="ORF">C7460_112117</name>
</gene>
<dbReference type="Proteomes" id="UP000256779">
    <property type="component" value="Unassembled WGS sequence"/>
</dbReference>
<comment type="caution">
    <text evidence="4">The sequence shown here is derived from an EMBL/GenBank/DDBJ whole genome shotgun (WGS) entry which is preliminary data.</text>
</comment>
<sequence length="166" mass="18905">MSDSISKAIYEKKVKARACGLLIENNEILMLRHRGIGTDGYIWSPPGGGIDFTEDAPGAVLKEFKEETGLQVAVEEFLFVNEYRDEKHHAIELFFKVRRLEGTVSLGKDPEVPDDEQILDKIDWLSIETIKSMNPNNLHNIFRHITALDELLELNGFFNFAQISIK</sequence>
<evidence type="ECO:0000256" key="1">
    <source>
        <dbReference type="ARBA" id="ARBA00001946"/>
    </source>
</evidence>
<dbReference type="SUPFAM" id="SSF55811">
    <property type="entry name" value="Nudix"/>
    <property type="match status" value="1"/>
</dbReference>
<dbReference type="GO" id="GO:0016787">
    <property type="term" value="F:hydrolase activity"/>
    <property type="evidence" value="ECO:0007669"/>
    <property type="project" value="UniProtKB-KW"/>
</dbReference>
<evidence type="ECO:0000313" key="4">
    <source>
        <dbReference type="EMBL" id="RED97507.1"/>
    </source>
</evidence>
<dbReference type="Pfam" id="PF00293">
    <property type="entry name" value="NUDIX"/>
    <property type="match status" value="1"/>
</dbReference>
<dbReference type="PANTHER" id="PTHR43046:SF14">
    <property type="entry name" value="MUTT_NUDIX FAMILY PROTEIN"/>
    <property type="match status" value="1"/>
</dbReference>
<evidence type="ECO:0000259" key="3">
    <source>
        <dbReference type="PROSITE" id="PS51462"/>
    </source>
</evidence>
<comment type="cofactor">
    <cofactor evidence="1">
        <name>Mg(2+)</name>
        <dbReference type="ChEBI" id="CHEBI:18420"/>
    </cofactor>
</comment>
<dbReference type="PANTHER" id="PTHR43046">
    <property type="entry name" value="GDP-MANNOSE MANNOSYL HYDROLASE"/>
    <property type="match status" value="1"/>
</dbReference>